<dbReference type="GO" id="GO:0016279">
    <property type="term" value="F:protein-lysine N-methyltransferase activity"/>
    <property type="evidence" value="ECO:0007669"/>
    <property type="project" value="TreeGrafter"/>
</dbReference>
<keyword evidence="1" id="KW-0489">Methyltransferase</keyword>
<dbReference type="InterPro" id="IPR001214">
    <property type="entry name" value="SET_dom"/>
</dbReference>
<dbReference type="SUPFAM" id="SSF81822">
    <property type="entry name" value="RuBisCo LSMT C-terminal, substrate-binding domain"/>
    <property type="match status" value="1"/>
</dbReference>
<dbReference type="PANTHER" id="PTHR13271">
    <property type="entry name" value="UNCHARACTERIZED PUTATIVE METHYLTRANSFERASE"/>
    <property type="match status" value="1"/>
</dbReference>
<dbReference type="AlphaFoldDB" id="A0AB34JDX7"/>
<sequence>MASLETQRLVRFLRSRGALVHEDLELFARSPCGTRGVFAIAPIRHGELLIRLPRGAVLSACDGEDWMPEHARSASPLLRAALCLLREQSLGAASSWAPYLETLPDEYDTLENWTQAELRALSGTSVYEELRGLRDAASGDLVGPARLLWERSIAPIVAQRPDLWPDASVETFLRACAAVRTRGFYDTAPGGGGPYMLPAIDMLNHSCKGTATSLVVERDETDLVFSMEAERDIEAGEELTHMYDHLDDAQLLLTFGFVSSAGEGALPTTARLSLQAIIDATDGVARRCDLGWDIRDGWARKVEACTKLLAAHGGKVGVSSEEPLPDELLTAVLLLLLPRADFEGLLQGEESIESSAAFPRVPLLDRTLLRGEPELATAAVQAIHHLVRTTLRRYPDDQSLQPESSSTCNRRLQMAAVLRRAEQKALLKTQEEAVELLAIAQAEDSDASDTQEDEEKKNPRKIQRS</sequence>
<reference evidence="6 7" key="1">
    <citation type="journal article" date="2024" name="Science">
        <title>Giant polyketide synthase enzymes in the biosynthesis of giant marine polyether toxins.</title>
        <authorList>
            <person name="Fallon T.R."/>
            <person name="Shende V.V."/>
            <person name="Wierzbicki I.H."/>
            <person name="Pendleton A.L."/>
            <person name="Watervoot N.F."/>
            <person name="Auber R.P."/>
            <person name="Gonzalez D.J."/>
            <person name="Wisecaver J.H."/>
            <person name="Moore B.S."/>
        </authorList>
    </citation>
    <scope>NUCLEOTIDE SEQUENCE [LARGE SCALE GENOMIC DNA]</scope>
    <source>
        <strain evidence="6 7">12B1</strain>
    </source>
</reference>
<dbReference type="CDD" id="cd10527">
    <property type="entry name" value="SET_LSMT"/>
    <property type="match status" value="1"/>
</dbReference>
<dbReference type="SUPFAM" id="SSF82199">
    <property type="entry name" value="SET domain"/>
    <property type="match status" value="1"/>
</dbReference>
<keyword evidence="3" id="KW-0949">S-adenosyl-L-methionine</keyword>
<dbReference type="Gene3D" id="3.90.1410.10">
    <property type="entry name" value="set domain protein methyltransferase, domain 1"/>
    <property type="match status" value="1"/>
</dbReference>
<evidence type="ECO:0000256" key="3">
    <source>
        <dbReference type="ARBA" id="ARBA00022691"/>
    </source>
</evidence>
<evidence type="ECO:0000256" key="1">
    <source>
        <dbReference type="ARBA" id="ARBA00022603"/>
    </source>
</evidence>
<dbReference type="GO" id="GO:0032259">
    <property type="term" value="P:methylation"/>
    <property type="evidence" value="ECO:0007669"/>
    <property type="project" value="UniProtKB-KW"/>
</dbReference>
<dbReference type="Proteomes" id="UP001515480">
    <property type="component" value="Unassembled WGS sequence"/>
</dbReference>
<keyword evidence="7" id="KW-1185">Reference proteome</keyword>
<protein>
    <recommendedName>
        <fullName evidence="5">SET domain-containing protein</fullName>
    </recommendedName>
</protein>
<evidence type="ECO:0000256" key="4">
    <source>
        <dbReference type="SAM" id="MobiDB-lite"/>
    </source>
</evidence>
<feature type="domain" description="SET" evidence="5">
    <location>
        <begin position="22"/>
        <end position="244"/>
    </location>
</feature>
<dbReference type="PROSITE" id="PS50280">
    <property type="entry name" value="SET"/>
    <property type="match status" value="1"/>
</dbReference>
<gene>
    <name evidence="6" type="ORF">AB1Y20_022945</name>
</gene>
<dbReference type="InterPro" id="IPR036464">
    <property type="entry name" value="Rubisco_LSMT_subst-bd_sf"/>
</dbReference>
<keyword evidence="2" id="KW-0808">Transferase</keyword>
<comment type="caution">
    <text evidence="6">The sequence shown here is derived from an EMBL/GenBank/DDBJ whole genome shotgun (WGS) entry which is preliminary data.</text>
</comment>
<evidence type="ECO:0000313" key="6">
    <source>
        <dbReference type="EMBL" id="KAL1519422.1"/>
    </source>
</evidence>
<proteinExistence type="predicted"/>
<dbReference type="PANTHER" id="PTHR13271:SF145">
    <property type="entry name" value="SET DOMAIN-CONTAINING PROTEIN"/>
    <property type="match status" value="1"/>
</dbReference>
<name>A0AB34JDX7_PRYPA</name>
<dbReference type="EMBL" id="JBGBPQ010000009">
    <property type="protein sequence ID" value="KAL1519422.1"/>
    <property type="molecule type" value="Genomic_DNA"/>
</dbReference>
<dbReference type="Gene3D" id="3.90.1420.10">
    <property type="entry name" value="Rubisco LSMT, substrate-binding domain"/>
    <property type="match status" value="1"/>
</dbReference>
<dbReference type="InterPro" id="IPR046341">
    <property type="entry name" value="SET_dom_sf"/>
</dbReference>
<dbReference type="Pfam" id="PF00856">
    <property type="entry name" value="SET"/>
    <property type="match status" value="1"/>
</dbReference>
<evidence type="ECO:0000259" key="5">
    <source>
        <dbReference type="PROSITE" id="PS50280"/>
    </source>
</evidence>
<accession>A0AB34JDX7</accession>
<feature type="compositionally biased region" description="Acidic residues" evidence="4">
    <location>
        <begin position="443"/>
        <end position="453"/>
    </location>
</feature>
<feature type="region of interest" description="Disordered" evidence="4">
    <location>
        <begin position="440"/>
        <end position="465"/>
    </location>
</feature>
<organism evidence="6 7">
    <name type="scientific">Prymnesium parvum</name>
    <name type="common">Toxic golden alga</name>
    <dbReference type="NCBI Taxonomy" id="97485"/>
    <lineage>
        <taxon>Eukaryota</taxon>
        <taxon>Haptista</taxon>
        <taxon>Haptophyta</taxon>
        <taxon>Prymnesiophyceae</taxon>
        <taxon>Prymnesiales</taxon>
        <taxon>Prymnesiaceae</taxon>
        <taxon>Prymnesium</taxon>
    </lineage>
</organism>
<evidence type="ECO:0000313" key="7">
    <source>
        <dbReference type="Proteomes" id="UP001515480"/>
    </source>
</evidence>
<dbReference type="InterPro" id="IPR050600">
    <property type="entry name" value="SETD3_SETD6_MTase"/>
</dbReference>
<evidence type="ECO:0000256" key="2">
    <source>
        <dbReference type="ARBA" id="ARBA00022679"/>
    </source>
</evidence>